<dbReference type="SUPFAM" id="SSF51971">
    <property type="entry name" value="Nucleotide-binding domain"/>
    <property type="match status" value="2"/>
</dbReference>
<dbReference type="AlphaFoldDB" id="A0A382TK58"/>
<dbReference type="PRINTS" id="PR00469">
    <property type="entry name" value="PNDRDTASEII"/>
</dbReference>
<dbReference type="EMBL" id="UINC01136823">
    <property type="protein sequence ID" value="SVD21821.1"/>
    <property type="molecule type" value="Genomic_DNA"/>
</dbReference>
<dbReference type="InterPro" id="IPR023753">
    <property type="entry name" value="FAD/NAD-binding_dom"/>
</dbReference>
<evidence type="ECO:0000313" key="2">
    <source>
        <dbReference type="EMBL" id="SVD21821.1"/>
    </source>
</evidence>
<dbReference type="PANTHER" id="PTHR42783">
    <property type="entry name" value="GLUTAMATE SYNTHASE [NADPH] SMALL CHAIN"/>
    <property type="match status" value="1"/>
</dbReference>
<accession>A0A382TK58</accession>
<gene>
    <name evidence="2" type="ORF">METZ01_LOCUS374675</name>
</gene>
<dbReference type="GO" id="GO:0016491">
    <property type="term" value="F:oxidoreductase activity"/>
    <property type="evidence" value="ECO:0007669"/>
    <property type="project" value="InterPro"/>
</dbReference>
<dbReference type="PANTHER" id="PTHR42783:SF3">
    <property type="entry name" value="GLUTAMATE SYNTHASE [NADPH] SMALL CHAIN-RELATED"/>
    <property type="match status" value="1"/>
</dbReference>
<organism evidence="2">
    <name type="scientific">marine metagenome</name>
    <dbReference type="NCBI Taxonomy" id="408172"/>
    <lineage>
        <taxon>unclassified sequences</taxon>
        <taxon>metagenomes</taxon>
        <taxon>ecological metagenomes</taxon>
    </lineage>
</organism>
<sequence>MLGHGVVIFNRDNKLGGLNEYGIAAYKTVNDFAQREVDWILSIHGIDVKTNMSLGVDFTLAELREEYDSIFLGIGLGSVNSLGIPGEDMAGVENAIDYIAEIRQSSDKTTIPVGKNVVVVGGGMTAIDIAVQSKHLGSSEVTIVYRRGVKQMGASAFERKLAQTNGVLIKYWAQPSRLHGNNHVTGIEFETTVADQDNGLSTNGECFFLDSDIVFKAIGQTLDDQKLGNELGELAFEQGKIIVDHTQATSITGIWAGGDCVLGGENLTVSAVQHGKIAAIAIDQALGT</sequence>
<proteinExistence type="predicted"/>
<feature type="domain" description="FAD/NAD(P)-binding" evidence="1">
    <location>
        <begin position="33"/>
        <end position="275"/>
    </location>
</feature>
<dbReference type="InterPro" id="IPR036188">
    <property type="entry name" value="FAD/NAD-bd_sf"/>
</dbReference>
<reference evidence="2" key="1">
    <citation type="submission" date="2018-05" db="EMBL/GenBank/DDBJ databases">
        <authorList>
            <person name="Lanie J.A."/>
            <person name="Ng W.-L."/>
            <person name="Kazmierczak K.M."/>
            <person name="Andrzejewski T.M."/>
            <person name="Davidsen T.M."/>
            <person name="Wayne K.J."/>
            <person name="Tettelin H."/>
            <person name="Glass J.I."/>
            <person name="Rusch D."/>
            <person name="Podicherti R."/>
            <person name="Tsui H.-C.T."/>
            <person name="Winkler M.E."/>
        </authorList>
    </citation>
    <scope>NUCLEOTIDE SEQUENCE</scope>
</reference>
<protein>
    <recommendedName>
        <fullName evidence="1">FAD/NAD(P)-binding domain-containing protein</fullName>
    </recommendedName>
</protein>
<dbReference type="PRINTS" id="PR00368">
    <property type="entry name" value="FADPNR"/>
</dbReference>
<evidence type="ECO:0000259" key="1">
    <source>
        <dbReference type="Pfam" id="PF07992"/>
    </source>
</evidence>
<dbReference type="Gene3D" id="3.50.50.60">
    <property type="entry name" value="FAD/NAD(P)-binding domain"/>
    <property type="match status" value="2"/>
</dbReference>
<name>A0A382TK58_9ZZZZ</name>
<dbReference type="Pfam" id="PF07992">
    <property type="entry name" value="Pyr_redox_2"/>
    <property type="match status" value="1"/>
</dbReference>